<evidence type="ECO:0000259" key="1">
    <source>
        <dbReference type="PROSITE" id="PS51186"/>
    </source>
</evidence>
<organism evidence="2 3">
    <name type="scientific">Sphaerobolus stellatus (strain SS14)</name>
    <dbReference type="NCBI Taxonomy" id="990650"/>
    <lineage>
        <taxon>Eukaryota</taxon>
        <taxon>Fungi</taxon>
        <taxon>Dikarya</taxon>
        <taxon>Basidiomycota</taxon>
        <taxon>Agaricomycotina</taxon>
        <taxon>Agaricomycetes</taxon>
        <taxon>Phallomycetidae</taxon>
        <taxon>Geastrales</taxon>
        <taxon>Sphaerobolaceae</taxon>
        <taxon>Sphaerobolus</taxon>
    </lineage>
</organism>
<evidence type="ECO:0000313" key="3">
    <source>
        <dbReference type="Proteomes" id="UP000054279"/>
    </source>
</evidence>
<dbReference type="EMBL" id="KN837109">
    <property type="protein sequence ID" value="KIJ46107.1"/>
    <property type="molecule type" value="Genomic_DNA"/>
</dbReference>
<accession>A0A0C9VU01</accession>
<dbReference type="Pfam" id="PF00583">
    <property type="entry name" value="Acetyltransf_1"/>
    <property type="match status" value="1"/>
</dbReference>
<sequence length="103" mass="11540">MARASIPSHLDVETINRYSVEALGVHPEYHRRGIGSRLIGVVLDEVKKEANRDHAFAWVITCEGTRAYEACGWKVTVSLRVPSPWGDFPFEALAWKTVEGTDD</sequence>
<dbReference type="InterPro" id="IPR016181">
    <property type="entry name" value="Acyl_CoA_acyltransferase"/>
</dbReference>
<protein>
    <recommendedName>
        <fullName evidence="1">N-acetyltransferase domain-containing protein</fullName>
    </recommendedName>
</protein>
<dbReference type="AlphaFoldDB" id="A0A0C9VU01"/>
<proteinExistence type="predicted"/>
<evidence type="ECO:0000313" key="2">
    <source>
        <dbReference type="EMBL" id="KIJ46107.1"/>
    </source>
</evidence>
<dbReference type="InterPro" id="IPR000182">
    <property type="entry name" value="GNAT_dom"/>
</dbReference>
<name>A0A0C9VU01_SPHS4</name>
<dbReference type="Gene3D" id="3.40.630.30">
    <property type="match status" value="1"/>
</dbReference>
<dbReference type="SUPFAM" id="SSF55729">
    <property type="entry name" value="Acyl-CoA N-acyltransferases (Nat)"/>
    <property type="match status" value="1"/>
</dbReference>
<dbReference type="OrthoDB" id="61113at2759"/>
<reference evidence="2 3" key="1">
    <citation type="submission" date="2014-06" db="EMBL/GenBank/DDBJ databases">
        <title>Evolutionary Origins and Diversification of the Mycorrhizal Mutualists.</title>
        <authorList>
            <consortium name="DOE Joint Genome Institute"/>
            <consortium name="Mycorrhizal Genomics Consortium"/>
            <person name="Kohler A."/>
            <person name="Kuo A."/>
            <person name="Nagy L.G."/>
            <person name="Floudas D."/>
            <person name="Copeland A."/>
            <person name="Barry K.W."/>
            <person name="Cichocki N."/>
            <person name="Veneault-Fourrey C."/>
            <person name="LaButti K."/>
            <person name="Lindquist E.A."/>
            <person name="Lipzen A."/>
            <person name="Lundell T."/>
            <person name="Morin E."/>
            <person name="Murat C."/>
            <person name="Riley R."/>
            <person name="Ohm R."/>
            <person name="Sun H."/>
            <person name="Tunlid A."/>
            <person name="Henrissat B."/>
            <person name="Grigoriev I.V."/>
            <person name="Hibbett D.S."/>
            <person name="Martin F."/>
        </authorList>
    </citation>
    <scope>NUCLEOTIDE SEQUENCE [LARGE SCALE GENOMIC DNA]</scope>
    <source>
        <strain evidence="2 3">SS14</strain>
    </source>
</reference>
<dbReference type="HOGENOM" id="CLU_2265435_0_0_1"/>
<dbReference type="Proteomes" id="UP000054279">
    <property type="component" value="Unassembled WGS sequence"/>
</dbReference>
<dbReference type="CDD" id="cd04301">
    <property type="entry name" value="NAT_SF"/>
    <property type="match status" value="1"/>
</dbReference>
<feature type="domain" description="N-acetyltransferase" evidence="1">
    <location>
        <begin position="1"/>
        <end position="99"/>
    </location>
</feature>
<dbReference type="PROSITE" id="PS51186">
    <property type="entry name" value="GNAT"/>
    <property type="match status" value="1"/>
</dbReference>
<gene>
    <name evidence="2" type="ORF">M422DRAFT_46387</name>
</gene>
<dbReference type="GO" id="GO:0016747">
    <property type="term" value="F:acyltransferase activity, transferring groups other than amino-acyl groups"/>
    <property type="evidence" value="ECO:0007669"/>
    <property type="project" value="InterPro"/>
</dbReference>
<keyword evidence="3" id="KW-1185">Reference proteome</keyword>